<evidence type="ECO:0000313" key="1">
    <source>
        <dbReference type="EMBL" id="AOM83306.1"/>
    </source>
</evidence>
<protein>
    <recommendedName>
        <fullName evidence="3">Peptidyl-prolyl cis-trans isomerase</fullName>
    </recommendedName>
</protein>
<dbReference type="Proteomes" id="UP000094463">
    <property type="component" value="Chromosome"/>
</dbReference>
<dbReference type="OrthoDB" id="2404998at2"/>
<dbReference type="EMBL" id="CP012502">
    <property type="protein sequence ID" value="AOM83306.1"/>
    <property type="molecule type" value="Genomic_DNA"/>
</dbReference>
<evidence type="ECO:0000313" key="2">
    <source>
        <dbReference type="Proteomes" id="UP000094463"/>
    </source>
</evidence>
<gene>
    <name evidence="1" type="ORF">BBEV_1945</name>
</gene>
<dbReference type="PATRIC" id="fig|632773.3.peg.2036"/>
<organism evidence="1 2">
    <name type="scientific">Salisediminibacterium beveridgei</name>
    <dbReference type="NCBI Taxonomy" id="632773"/>
    <lineage>
        <taxon>Bacteria</taxon>
        <taxon>Bacillati</taxon>
        <taxon>Bacillota</taxon>
        <taxon>Bacilli</taxon>
        <taxon>Bacillales</taxon>
        <taxon>Bacillaceae</taxon>
        <taxon>Salisediminibacterium</taxon>
    </lineage>
</organism>
<name>A0A1D7QWC8_9BACI</name>
<reference evidence="1 2" key="1">
    <citation type="submission" date="2015-08" db="EMBL/GenBank/DDBJ databases">
        <title>The complete genome sequence of Bacillus beveridgei MLTeJB.</title>
        <authorList>
            <person name="Hanson T.E."/>
            <person name="Mesa C."/>
            <person name="Basesman S.M."/>
            <person name="Oremland R.S."/>
        </authorList>
    </citation>
    <scope>NUCLEOTIDE SEQUENCE [LARGE SCALE GENOMIC DNA]</scope>
    <source>
        <strain evidence="1 2">MLTeJB</strain>
    </source>
</reference>
<dbReference type="AlphaFoldDB" id="A0A1D7QWC8"/>
<accession>A0A1D7QWC8</accession>
<dbReference type="KEGG" id="bbev:BBEV_1945"/>
<dbReference type="STRING" id="632773.BBEV_1945"/>
<evidence type="ECO:0008006" key="3">
    <source>
        <dbReference type="Google" id="ProtNLM"/>
    </source>
</evidence>
<sequence>MTEHIVRITGNVAHPVTMDPGVWIFDERRVHLDTVFSAPEEAKVISDAEKMAKAWNRQRSGTNPQSNQNIVHLDKRDLTEHSLGIHLAPFLQNASPLDDASIVTVRTSQNERVELDMDTAFSAILAFSHEGKALKEDGPVHLYFADGSNRDAPIRYVTELIVS</sequence>
<proteinExistence type="predicted"/>
<dbReference type="RefSeq" id="WP_069365303.1">
    <property type="nucleotide sequence ID" value="NZ_CP012502.1"/>
</dbReference>
<keyword evidence="2" id="KW-1185">Reference proteome</keyword>